<dbReference type="Proteomes" id="UP000054498">
    <property type="component" value="Unassembled WGS sequence"/>
</dbReference>
<dbReference type="GO" id="GO:0051537">
    <property type="term" value="F:2 iron, 2 sulfur cluster binding"/>
    <property type="evidence" value="ECO:0007669"/>
    <property type="project" value="UniProtKB-UniRule"/>
</dbReference>
<dbReference type="EMBL" id="KK103143">
    <property type="protein sequence ID" value="KIY96140.1"/>
    <property type="molecule type" value="Genomic_DNA"/>
</dbReference>
<feature type="binding site" evidence="9">
    <location>
        <position position="209"/>
    </location>
    <ligand>
        <name>[2Fe-2S] cluster</name>
        <dbReference type="ChEBI" id="CHEBI:190135"/>
    </ligand>
</feature>
<reference evidence="12 13" key="1">
    <citation type="journal article" date="2013" name="BMC Genomics">
        <title>Reconstruction of the lipid metabolism for the microalga Monoraphidium neglectum from its genome sequence reveals characteristics suitable for biofuel production.</title>
        <authorList>
            <person name="Bogen C."/>
            <person name="Al-Dilaimi A."/>
            <person name="Albersmeier A."/>
            <person name="Wichmann J."/>
            <person name="Grundmann M."/>
            <person name="Rupp O."/>
            <person name="Lauersen K.J."/>
            <person name="Blifernez-Klassen O."/>
            <person name="Kalinowski J."/>
            <person name="Goesmann A."/>
            <person name="Mussgnug J.H."/>
            <person name="Kruse O."/>
        </authorList>
    </citation>
    <scope>NUCLEOTIDE SEQUENCE [LARGE SCALE GENOMIC DNA]</scope>
    <source>
        <strain evidence="12 13">SAG 48.87</strain>
    </source>
</reference>
<keyword evidence="3 9" id="KW-0004">4Fe-4S</keyword>
<dbReference type="PANTHER" id="PTHR13273:SF14">
    <property type="entry name" value="ANAMORSIN"/>
    <property type="match status" value="1"/>
</dbReference>
<evidence type="ECO:0000256" key="1">
    <source>
        <dbReference type="ARBA" id="ARBA00001966"/>
    </source>
</evidence>
<organism evidence="12 13">
    <name type="scientific">Monoraphidium neglectum</name>
    <dbReference type="NCBI Taxonomy" id="145388"/>
    <lineage>
        <taxon>Eukaryota</taxon>
        <taxon>Viridiplantae</taxon>
        <taxon>Chlorophyta</taxon>
        <taxon>core chlorophytes</taxon>
        <taxon>Chlorophyceae</taxon>
        <taxon>CS clade</taxon>
        <taxon>Sphaeropleales</taxon>
        <taxon>Selenastraceae</taxon>
        <taxon>Monoraphidium</taxon>
    </lineage>
</organism>
<protein>
    <recommendedName>
        <fullName evidence="9">Anamorsin homolog</fullName>
    </recommendedName>
    <alternativeName>
        <fullName evidence="9">Fe-S cluster assembly protein DRE2 homolog</fullName>
    </alternativeName>
</protein>
<dbReference type="RefSeq" id="XP_013895160.1">
    <property type="nucleotide sequence ID" value="XM_014039706.1"/>
</dbReference>
<evidence type="ECO:0000313" key="13">
    <source>
        <dbReference type="Proteomes" id="UP000054498"/>
    </source>
</evidence>
<evidence type="ECO:0000256" key="6">
    <source>
        <dbReference type="ARBA" id="ARBA00023004"/>
    </source>
</evidence>
<dbReference type="STRING" id="145388.A0A0D2MN30"/>
<feature type="compositionally biased region" description="Acidic residues" evidence="10">
    <location>
        <begin position="166"/>
        <end position="180"/>
    </location>
</feature>
<accession>A0A0D2MN30</accession>
<dbReference type="HAMAP" id="MF_03115">
    <property type="entry name" value="Anamorsin"/>
    <property type="match status" value="1"/>
</dbReference>
<feature type="binding site" evidence="9">
    <location>
        <position position="238"/>
    </location>
    <ligand>
        <name>[4Fe-4S] cluster</name>
        <dbReference type="ChEBI" id="CHEBI:49883"/>
    </ligand>
</feature>
<feature type="short sequence motif" description="Cx2C motif 2" evidence="9">
    <location>
        <begin position="249"/>
        <end position="252"/>
    </location>
</feature>
<dbReference type="OrthoDB" id="311633at2759"/>
<comment type="subunit">
    <text evidence="9">Monomer.</text>
</comment>
<comment type="caution">
    <text evidence="9">Lacks conserved residue(s) required for the propagation of feature annotation.</text>
</comment>
<evidence type="ECO:0000256" key="10">
    <source>
        <dbReference type="SAM" id="MobiDB-lite"/>
    </source>
</evidence>
<dbReference type="InterPro" id="IPR007785">
    <property type="entry name" value="Anamorsin"/>
</dbReference>
<feature type="binding site" evidence="9">
    <location>
        <position position="249"/>
    </location>
    <ligand>
        <name>[4Fe-4S] cluster</name>
        <dbReference type="ChEBI" id="CHEBI:49883"/>
    </ligand>
</feature>
<gene>
    <name evidence="12" type="ORF">MNEG_11822</name>
</gene>
<evidence type="ECO:0000313" key="12">
    <source>
        <dbReference type="EMBL" id="KIY96140.1"/>
    </source>
</evidence>
<dbReference type="KEGG" id="mng:MNEG_11822"/>
<dbReference type="GeneID" id="25729123"/>
<keyword evidence="8 9" id="KW-0496">Mitochondrion</keyword>
<dbReference type="PANTHER" id="PTHR13273">
    <property type="entry name" value="ANAMORSIN"/>
    <property type="match status" value="1"/>
</dbReference>
<dbReference type="GO" id="GO:0005758">
    <property type="term" value="C:mitochondrial intermembrane space"/>
    <property type="evidence" value="ECO:0007669"/>
    <property type="project" value="UniProtKB-SubCell"/>
</dbReference>
<evidence type="ECO:0000259" key="11">
    <source>
        <dbReference type="Pfam" id="PF05093"/>
    </source>
</evidence>
<evidence type="ECO:0000256" key="7">
    <source>
        <dbReference type="ARBA" id="ARBA00023014"/>
    </source>
</evidence>
<feature type="region of interest" description="Fe-S binding site B" evidence="9">
    <location>
        <begin position="238"/>
        <end position="252"/>
    </location>
</feature>
<feature type="region of interest" description="Disordered" evidence="10">
    <location>
        <begin position="166"/>
        <end position="191"/>
    </location>
</feature>
<sequence>MQRTLFATAEPVLDGSILSDALPGAGAQAVHLLTGQASLDAVLSSGLKYSGAVVACGSGKASISPSFLGGVAKLLQPGARATVQLGGVAQQDEAKSALVLSGFIDCQAAGDSAVTASVPSWGVGAKSALRKPNTAEAAPAAAPSAPAAAAAPAPASGAWKLALDDGEDDEELVDEEELLTEEDKQRPAPAISADDCEVGKAGRKACKDCTCGRAEAEAAGIKVQLTQEMLQNPGAGSCGNCSLGDAFRCAGCPYRGLPSFQPGKPLTLPADFLVADA</sequence>
<evidence type="ECO:0000256" key="3">
    <source>
        <dbReference type="ARBA" id="ARBA00022485"/>
    </source>
</evidence>
<keyword evidence="7 9" id="KW-0411">Iron-sulfur</keyword>
<dbReference type="InterPro" id="IPR046408">
    <property type="entry name" value="CIAPIN1"/>
</dbReference>
<evidence type="ECO:0000256" key="8">
    <source>
        <dbReference type="ARBA" id="ARBA00023128"/>
    </source>
</evidence>
<dbReference type="GO" id="GO:0016226">
    <property type="term" value="P:iron-sulfur cluster assembly"/>
    <property type="evidence" value="ECO:0007669"/>
    <property type="project" value="UniProtKB-UniRule"/>
</dbReference>
<keyword evidence="5 9" id="KW-0479">Metal-binding</keyword>
<keyword evidence="9" id="KW-0001">2Fe-2S</keyword>
<evidence type="ECO:0000256" key="4">
    <source>
        <dbReference type="ARBA" id="ARBA00022490"/>
    </source>
</evidence>
<proteinExistence type="inferred from homology"/>
<feature type="binding site" evidence="9">
    <location>
        <position position="196"/>
    </location>
    <ligand>
        <name>[2Fe-2S] cluster</name>
        <dbReference type="ChEBI" id="CHEBI:190135"/>
    </ligand>
</feature>
<comment type="subcellular location">
    <subcellularLocation>
        <location evidence="9">Cytoplasm</location>
    </subcellularLocation>
    <subcellularLocation>
        <location evidence="9">Mitochondrion intermembrane space</location>
    </subcellularLocation>
</comment>
<evidence type="ECO:0000256" key="2">
    <source>
        <dbReference type="ARBA" id="ARBA00008169"/>
    </source>
</evidence>
<name>A0A0D2MN30_9CHLO</name>
<comment type="similarity">
    <text evidence="2 9">Belongs to the anamorsin family.</text>
</comment>
<feature type="binding site" evidence="9">
    <location>
        <position position="252"/>
    </location>
    <ligand>
        <name>[4Fe-4S] cluster</name>
        <dbReference type="ChEBI" id="CHEBI:49883"/>
    </ligand>
</feature>
<keyword evidence="6 9" id="KW-0408">Iron</keyword>
<feature type="binding site" evidence="9">
    <location>
        <position position="206"/>
    </location>
    <ligand>
        <name>[2Fe-2S] cluster</name>
        <dbReference type="ChEBI" id="CHEBI:190135"/>
    </ligand>
</feature>
<comment type="cofactor">
    <cofactor evidence="1 9">
        <name>[4Fe-4S] cluster</name>
        <dbReference type="ChEBI" id="CHEBI:49883"/>
    </cofactor>
</comment>
<comment type="domain">
    <text evidence="9">The C-terminal domain binds 2 Fe-S clusters but is otherwise mostly in an intrinsically disordered conformation.</text>
</comment>
<dbReference type="AlphaFoldDB" id="A0A0D2MN30"/>
<evidence type="ECO:0000256" key="5">
    <source>
        <dbReference type="ARBA" id="ARBA00022723"/>
    </source>
</evidence>
<feature type="domain" description="Anamorsin C-terminal" evidence="11">
    <location>
        <begin position="192"/>
        <end position="267"/>
    </location>
</feature>
<feature type="binding site" evidence="9">
    <location>
        <position position="241"/>
    </location>
    <ligand>
        <name>[4Fe-4S] cluster</name>
        <dbReference type="ChEBI" id="CHEBI:49883"/>
    </ligand>
</feature>
<comment type="cofactor">
    <cofactor evidence="9">
        <name>[2Fe-2S] cluster</name>
        <dbReference type="ChEBI" id="CHEBI:190135"/>
    </cofactor>
</comment>
<keyword evidence="13" id="KW-1185">Reference proteome</keyword>
<dbReference type="GO" id="GO:0009055">
    <property type="term" value="F:electron transfer activity"/>
    <property type="evidence" value="ECO:0007669"/>
    <property type="project" value="UniProtKB-UniRule"/>
</dbReference>
<dbReference type="GO" id="GO:0051539">
    <property type="term" value="F:4 iron, 4 sulfur cluster binding"/>
    <property type="evidence" value="ECO:0007669"/>
    <property type="project" value="UniProtKB-KW"/>
</dbReference>
<evidence type="ECO:0000256" key="9">
    <source>
        <dbReference type="HAMAP-Rule" id="MF_03115"/>
    </source>
</evidence>
<dbReference type="GO" id="GO:0046872">
    <property type="term" value="F:metal ion binding"/>
    <property type="evidence" value="ECO:0007669"/>
    <property type="project" value="UniProtKB-KW"/>
</dbReference>
<dbReference type="Pfam" id="PF05093">
    <property type="entry name" value="CIAPIN1"/>
    <property type="match status" value="1"/>
</dbReference>
<comment type="domain">
    <text evidence="9">The twin Cx2C motifs are involved in the recognition by the mitochondrial MIA40-ERV1 disulfide relay system. The formation of 2 disulfide bonds in the Cx2C motifs through dithiol/disulfide exchange reactions effectively traps the protein in the mitochondrial intermembrane space.</text>
</comment>
<feature type="binding site" evidence="9">
    <location>
        <position position="211"/>
    </location>
    <ligand>
        <name>[2Fe-2S] cluster</name>
        <dbReference type="ChEBI" id="CHEBI:190135"/>
    </ligand>
</feature>
<feature type="short sequence motif" description="Cx2C motif 1" evidence="9">
    <location>
        <begin position="238"/>
        <end position="241"/>
    </location>
</feature>
<comment type="domain">
    <text evidence="9">The N-terminal domain has structural similarity with S-adenosyl-L-methionine-dependent methyltransferases, but does not bind S-adenosyl-L-methionine. It is required for correct assembly of the 2 Fe-S clusters.</text>
</comment>
<comment type="function">
    <text evidence="9">Component of the cytosolic iron-sulfur (Fe-S) protein assembly (CIA) machinery. Required for the maturation of extramitochondrial Fe-S proteins. Part of an electron transfer chain functioning in an early step of cytosolic Fe-S biogenesis, facilitating the de novo assembly of a [4Fe-4S] cluster on the cytosolic Fe-S scaffold complex. Electrons are transferred from NADPH via a FAD- and FMN-containing diflavin oxidoreductase. Together with the diflavin oxidoreductase, also required for the assembly of the diferric tyrosyl radical cofactor of ribonucleotide reductase (RNR), probably by providing electrons for reduction during radical cofactor maturation in the catalytic small subunit.</text>
</comment>
<keyword evidence="4 9" id="KW-0963">Cytoplasm</keyword>